<dbReference type="STRING" id="112413.SAMN05421854_117161"/>
<dbReference type="InterPro" id="IPR002645">
    <property type="entry name" value="STAS_dom"/>
</dbReference>
<dbReference type="SUPFAM" id="SSF52091">
    <property type="entry name" value="SpoIIaa-like"/>
    <property type="match status" value="1"/>
</dbReference>
<dbReference type="InterPro" id="IPR058548">
    <property type="entry name" value="MlaB-like_STAS"/>
</dbReference>
<protein>
    <submittedName>
        <fullName evidence="2">Anti-anti-sigma factor</fullName>
    </submittedName>
</protein>
<name>A0A1I6A788_9PSEU</name>
<dbReference type="Proteomes" id="UP000199137">
    <property type="component" value="Unassembled WGS sequence"/>
</dbReference>
<dbReference type="OrthoDB" id="4833278at2"/>
<dbReference type="RefSeq" id="WP_093576662.1">
    <property type="nucleotide sequence ID" value="NZ_FOWC01000017.1"/>
</dbReference>
<dbReference type="EMBL" id="FOWC01000017">
    <property type="protein sequence ID" value="SFQ64520.1"/>
    <property type="molecule type" value="Genomic_DNA"/>
</dbReference>
<reference evidence="2 3" key="1">
    <citation type="submission" date="2016-10" db="EMBL/GenBank/DDBJ databases">
        <authorList>
            <person name="de Groot N.N."/>
        </authorList>
    </citation>
    <scope>NUCLEOTIDE SEQUENCE [LARGE SCALE GENOMIC DNA]</scope>
    <source>
        <strain evidence="2 3">DSM 44637</strain>
    </source>
</reference>
<evidence type="ECO:0000259" key="1">
    <source>
        <dbReference type="PROSITE" id="PS50801"/>
    </source>
</evidence>
<evidence type="ECO:0000313" key="2">
    <source>
        <dbReference type="EMBL" id="SFQ64520.1"/>
    </source>
</evidence>
<dbReference type="AlphaFoldDB" id="A0A1I6A788"/>
<feature type="domain" description="STAS" evidence="1">
    <location>
        <begin position="14"/>
        <end position="111"/>
    </location>
</feature>
<dbReference type="InterPro" id="IPR036513">
    <property type="entry name" value="STAS_dom_sf"/>
</dbReference>
<dbReference type="Pfam" id="PF13466">
    <property type="entry name" value="STAS_2"/>
    <property type="match status" value="1"/>
</dbReference>
<accession>A0A1I6A788</accession>
<dbReference type="CDD" id="cd07043">
    <property type="entry name" value="STAS_anti-anti-sigma_factors"/>
    <property type="match status" value="1"/>
</dbReference>
<evidence type="ECO:0000313" key="3">
    <source>
        <dbReference type="Proteomes" id="UP000199137"/>
    </source>
</evidence>
<dbReference type="PROSITE" id="PS50801">
    <property type="entry name" value="STAS"/>
    <property type="match status" value="1"/>
</dbReference>
<dbReference type="Gene3D" id="3.30.750.24">
    <property type="entry name" value="STAS domain"/>
    <property type="match status" value="1"/>
</dbReference>
<organism evidence="2 3">
    <name type="scientific">Amycolatopsis rubida</name>
    <dbReference type="NCBI Taxonomy" id="112413"/>
    <lineage>
        <taxon>Bacteria</taxon>
        <taxon>Bacillati</taxon>
        <taxon>Actinomycetota</taxon>
        <taxon>Actinomycetes</taxon>
        <taxon>Pseudonocardiales</taxon>
        <taxon>Pseudonocardiaceae</taxon>
        <taxon>Amycolatopsis</taxon>
    </lineage>
</organism>
<proteinExistence type="predicted"/>
<sequence length="111" mass="11264">MTLPLPGVTAPVELTIRAARQADAIHLALVGDLDAATVHVFEAAVAPLAGPVVVDLSGVAFLSCAGVRALLDAHERIPSFAVVPGPAHAVRRCLAVTGADEILCVREAVAA</sequence>
<gene>
    <name evidence="2" type="ORF">SAMN05421854_117161</name>
</gene>